<feature type="domain" description="ABC transmembrane type-1" evidence="10">
    <location>
        <begin position="43"/>
        <end position="326"/>
    </location>
</feature>
<dbReference type="CDD" id="cd18584">
    <property type="entry name" value="ABC_6TM_AarD_CydD"/>
    <property type="match status" value="1"/>
</dbReference>
<evidence type="ECO:0000256" key="3">
    <source>
        <dbReference type="ARBA" id="ARBA00022741"/>
    </source>
</evidence>
<feature type="region of interest" description="Disordered" evidence="7">
    <location>
        <begin position="1"/>
        <end position="24"/>
    </location>
</feature>
<dbReference type="GO" id="GO:0016887">
    <property type="term" value="F:ATP hydrolysis activity"/>
    <property type="evidence" value="ECO:0007669"/>
    <property type="project" value="InterPro"/>
</dbReference>
<reference evidence="11 12" key="1">
    <citation type="submission" date="2018-11" db="EMBL/GenBank/DDBJ databases">
        <title>Rhodococcus spongicola sp. nov. and Rhodococcus xishaensis sp. nov. from marine sponges.</title>
        <authorList>
            <person name="Li L."/>
            <person name="Lin H.W."/>
        </authorList>
    </citation>
    <scope>NUCLEOTIDE SEQUENCE [LARGE SCALE GENOMIC DNA]</scope>
    <source>
        <strain evidence="11 12">LHW51113</strain>
    </source>
</reference>
<evidence type="ECO:0000259" key="9">
    <source>
        <dbReference type="PROSITE" id="PS50893"/>
    </source>
</evidence>
<dbReference type="InterPro" id="IPR003593">
    <property type="entry name" value="AAA+_ATPase"/>
</dbReference>
<keyword evidence="12" id="KW-1185">Reference proteome</keyword>
<dbReference type="InterPro" id="IPR011527">
    <property type="entry name" value="ABC1_TM_dom"/>
</dbReference>
<dbReference type="EMBL" id="RKLO01000006">
    <property type="protein sequence ID" value="RVW00717.1"/>
    <property type="molecule type" value="Genomic_DNA"/>
</dbReference>
<keyword evidence="4" id="KW-0067">ATP-binding</keyword>
<dbReference type="RefSeq" id="WP_127955510.1">
    <property type="nucleotide sequence ID" value="NZ_RKLO01000006.1"/>
</dbReference>
<dbReference type="PROSITE" id="PS50893">
    <property type="entry name" value="ABC_TRANSPORTER_2"/>
    <property type="match status" value="1"/>
</dbReference>
<dbReference type="Pfam" id="PF00664">
    <property type="entry name" value="ABC_membrane"/>
    <property type="match status" value="1"/>
</dbReference>
<evidence type="ECO:0000256" key="6">
    <source>
        <dbReference type="ARBA" id="ARBA00023136"/>
    </source>
</evidence>
<dbReference type="SMART" id="SM00382">
    <property type="entry name" value="AAA"/>
    <property type="match status" value="1"/>
</dbReference>
<dbReference type="SUPFAM" id="SSF90123">
    <property type="entry name" value="ABC transporter transmembrane region"/>
    <property type="match status" value="1"/>
</dbReference>
<sequence>MSTWTDRPAPSRRRAGNEEAGRRRGPVDPRLWKYSASARGYLVLTVVLSVVNVAMVIVSAVLIGTILAGVITSDRRTVADWRTDLILLAAAVAVRVLVAWLHARYTHRAANRVVSELEVEVLRAAVRMPPRDLDPRRDEIATVLTRGVRALAPYLTGYVPALILAATLTPATFVVILFQDVTSAMIVVVTLPLIPVFMILIGLLTRGKSEQTLAALTRLSAQLLDLIAGLPTLRALGREHGPAARIRELGDAHRKTTMSSLRVAFLSSMVLELLATLSVALIAVSIGLRLVFGDMDLEPGIVALILAPEVYLPLRVVGAQFHAAEDGLAAATRAFGVLDRSPRHVESGTVMVDASGAVVELAGLTVRSRSGTAPNRLNARCAPGEVTVLTGANGSGKSTALQTVLGLTSPDDGSVRVGGVDVAELDPAQWWAQIAWLPQHPVIVPGTLAENLALVGDVDLKSDVLQQACRATGFDSVLLELPRRWDTVVGAGGLGLSLGQRQRLALTRLLVSPRSVLLLDEPTAHLDDDTERTVLTSLRELARAGRTVVVVGHRPSVLAIGDRVIEVEARKESGATHES</sequence>
<evidence type="ECO:0000313" key="11">
    <source>
        <dbReference type="EMBL" id="RVW00717.1"/>
    </source>
</evidence>
<feature type="compositionally biased region" description="Basic and acidic residues" evidence="7">
    <location>
        <begin position="15"/>
        <end position="24"/>
    </location>
</feature>
<dbReference type="PANTHER" id="PTHR24221">
    <property type="entry name" value="ATP-BINDING CASSETTE SUB-FAMILY B"/>
    <property type="match status" value="1"/>
</dbReference>
<proteinExistence type="predicted"/>
<dbReference type="InterPro" id="IPR003439">
    <property type="entry name" value="ABC_transporter-like_ATP-bd"/>
</dbReference>
<dbReference type="Proteomes" id="UP000283479">
    <property type="component" value="Unassembled WGS sequence"/>
</dbReference>
<feature type="transmembrane region" description="Helical" evidence="8">
    <location>
        <begin position="184"/>
        <end position="204"/>
    </location>
</feature>
<dbReference type="InterPro" id="IPR027417">
    <property type="entry name" value="P-loop_NTPase"/>
</dbReference>
<accession>A0A3S3DWK9</accession>
<dbReference type="Gene3D" id="3.40.50.300">
    <property type="entry name" value="P-loop containing nucleotide triphosphate hydrolases"/>
    <property type="match status" value="1"/>
</dbReference>
<feature type="domain" description="ABC transporter" evidence="9">
    <location>
        <begin position="359"/>
        <end position="579"/>
    </location>
</feature>
<dbReference type="Gene3D" id="1.20.1560.10">
    <property type="entry name" value="ABC transporter type 1, transmembrane domain"/>
    <property type="match status" value="1"/>
</dbReference>
<gene>
    <name evidence="11" type="primary">cydD</name>
    <name evidence="11" type="ORF">EGT50_15390</name>
</gene>
<feature type="transmembrane region" description="Helical" evidence="8">
    <location>
        <begin position="155"/>
        <end position="178"/>
    </location>
</feature>
<dbReference type="InterPro" id="IPR036640">
    <property type="entry name" value="ABC1_TM_sf"/>
</dbReference>
<dbReference type="GO" id="GO:0005886">
    <property type="term" value="C:plasma membrane"/>
    <property type="evidence" value="ECO:0007669"/>
    <property type="project" value="UniProtKB-SubCell"/>
</dbReference>
<evidence type="ECO:0000259" key="10">
    <source>
        <dbReference type="PROSITE" id="PS50929"/>
    </source>
</evidence>
<organism evidence="11 12">
    <name type="scientific">Rhodococcus xishaensis</name>
    <dbReference type="NCBI Taxonomy" id="2487364"/>
    <lineage>
        <taxon>Bacteria</taxon>
        <taxon>Bacillati</taxon>
        <taxon>Actinomycetota</taxon>
        <taxon>Actinomycetes</taxon>
        <taxon>Mycobacteriales</taxon>
        <taxon>Nocardiaceae</taxon>
        <taxon>Rhodococcus</taxon>
    </lineage>
</organism>
<keyword evidence="6 8" id="KW-0472">Membrane</keyword>
<keyword evidence="2 8" id="KW-0812">Transmembrane</keyword>
<dbReference type="PROSITE" id="PS50929">
    <property type="entry name" value="ABC_TM1F"/>
    <property type="match status" value="1"/>
</dbReference>
<dbReference type="NCBIfam" id="TIGR02857">
    <property type="entry name" value="CydD"/>
    <property type="match status" value="1"/>
</dbReference>
<comment type="caution">
    <text evidence="11">The sequence shown here is derived from an EMBL/GenBank/DDBJ whole genome shotgun (WGS) entry which is preliminary data.</text>
</comment>
<dbReference type="PANTHER" id="PTHR24221:SF590">
    <property type="entry name" value="COMPONENT LINKED WITH THE ASSEMBLY OF CYTOCHROME' TRANSPORT TRANSMEMBRANE ATP-BINDING PROTEIN ABC TRANSPORTER CYDD-RELATED"/>
    <property type="match status" value="1"/>
</dbReference>
<dbReference type="InterPro" id="IPR014216">
    <property type="entry name" value="ABC_transptr_CydD"/>
</dbReference>
<evidence type="ECO:0000256" key="1">
    <source>
        <dbReference type="ARBA" id="ARBA00004651"/>
    </source>
</evidence>
<keyword evidence="3" id="KW-0547">Nucleotide-binding</keyword>
<dbReference type="GO" id="GO:0005524">
    <property type="term" value="F:ATP binding"/>
    <property type="evidence" value="ECO:0007669"/>
    <property type="project" value="UniProtKB-KW"/>
</dbReference>
<comment type="subcellular location">
    <subcellularLocation>
        <location evidence="1">Cell membrane</location>
        <topology evidence="1">Multi-pass membrane protein</topology>
    </subcellularLocation>
</comment>
<evidence type="ECO:0000256" key="7">
    <source>
        <dbReference type="SAM" id="MobiDB-lite"/>
    </source>
</evidence>
<evidence type="ECO:0000256" key="8">
    <source>
        <dbReference type="SAM" id="Phobius"/>
    </source>
</evidence>
<name>A0A3S3DWK9_9NOCA</name>
<dbReference type="Pfam" id="PF00005">
    <property type="entry name" value="ABC_tran"/>
    <property type="match status" value="1"/>
</dbReference>
<evidence type="ECO:0000256" key="2">
    <source>
        <dbReference type="ARBA" id="ARBA00022692"/>
    </source>
</evidence>
<keyword evidence="5 8" id="KW-1133">Transmembrane helix</keyword>
<dbReference type="SUPFAM" id="SSF52540">
    <property type="entry name" value="P-loop containing nucleoside triphosphate hydrolases"/>
    <property type="match status" value="1"/>
</dbReference>
<evidence type="ECO:0000313" key="12">
    <source>
        <dbReference type="Proteomes" id="UP000283479"/>
    </source>
</evidence>
<dbReference type="CDD" id="cd03228">
    <property type="entry name" value="ABCC_MRP_Like"/>
    <property type="match status" value="1"/>
</dbReference>
<dbReference type="OrthoDB" id="9806127at2"/>
<feature type="transmembrane region" description="Helical" evidence="8">
    <location>
        <begin position="40"/>
        <end position="73"/>
    </location>
</feature>
<feature type="transmembrane region" description="Helical" evidence="8">
    <location>
        <begin position="263"/>
        <end position="288"/>
    </location>
</feature>
<dbReference type="InterPro" id="IPR039421">
    <property type="entry name" value="Type_1_exporter"/>
</dbReference>
<feature type="transmembrane region" description="Helical" evidence="8">
    <location>
        <begin position="85"/>
        <end position="103"/>
    </location>
</feature>
<dbReference type="GO" id="GO:0140359">
    <property type="term" value="F:ABC-type transporter activity"/>
    <property type="evidence" value="ECO:0007669"/>
    <property type="project" value="InterPro"/>
</dbReference>
<evidence type="ECO:0000256" key="4">
    <source>
        <dbReference type="ARBA" id="ARBA00022840"/>
    </source>
</evidence>
<dbReference type="AlphaFoldDB" id="A0A3S3DWK9"/>
<evidence type="ECO:0000256" key="5">
    <source>
        <dbReference type="ARBA" id="ARBA00022989"/>
    </source>
</evidence>
<dbReference type="GO" id="GO:0042883">
    <property type="term" value="P:cysteine transport"/>
    <property type="evidence" value="ECO:0007669"/>
    <property type="project" value="InterPro"/>
</dbReference>
<protein>
    <submittedName>
        <fullName evidence="11">Thiol reductant ABC exporter subunit CydD</fullName>
    </submittedName>
</protein>